<evidence type="ECO:0000256" key="5">
    <source>
        <dbReference type="ARBA" id="ARBA00023136"/>
    </source>
</evidence>
<feature type="transmembrane region" description="Helical" evidence="8">
    <location>
        <begin position="545"/>
        <end position="569"/>
    </location>
</feature>
<dbReference type="FunFam" id="1.20.1070.10:FF:001259">
    <property type="entry name" value="Uncharacterized protein"/>
    <property type="match status" value="1"/>
</dbReference>
<sequence length="614" mass="68373">MCRLRPAQQIPYSHSLLTGPEIGLRAFPANLATAALLPTHYGPTAALLPTHFGPTAALLPTHYGPTAALLPTHYGPTAALLKAAMDVSNGTNGTEAPAMPFYMHGAVVTALYICGYCLVFSLNVVGNAVVCWVIVTTPRLHTATNYFILNLAVADLLVAVFCIPFTLVEHILFDYQFGDVMCKLNVTIQGVSVAASVYTLSVIAVERYVQPYTLSAIAVDRYVQPYTLSVIAVDRYVQPYTLSAIVVERYYVVLYPADLRMYYVVLYPADLRMSGSAVWKALAGIWGAAALIMLPQPFVLETQEYDFEYRGGETASFCKENWPAVEYRHAYTLALFVLVYCGPLVAVTCIYCRIGVSIWYRSSLPLSTTMELSQPRVISQGTNQPRVIDQSQVTGHDPNQHRVTSHYRNQSQVVGANTTQSQILSHDLSQLRVIDQSTNQSQVVGQNPGQSRVIRQGHGSPRVIDQTTNQPRVKGQHASHHRQVMGQDSKQSRVMGQVPKRRIRVTKMLVTVVAMFALSWLPLYVSWMLDDFGSLSDSAAKTLFYYVYPVAHWVAYFNSCVNPIIYGLFRSDVRKNLPSRASTRTRKVSMTTSRKRTSVLNRYMRRKSKQETAV</sequence>
<dbReference type="OrthoDB" id="10055742at2759"/>
<keyword evidence="4 8" id="KW-1133">Transmembrane helix</keyword>
<dbReference type="PRINTS" id="PR00237">
    <property type="entry name" value="GPCRRHODOPSN"/>
</dbReference>
<dbReference type="Proteomes" id="UP000838412">
    <property type="component" value="Chromosome 15"/>
</dbReference>
<dbReference type="GO" id="GO:0005886">
    <property type="term" value="C:plasma membrane"/>
    <property type="evidence" value="ECO:0007669"/>
    <property type="project" value="UniProtKB-SubCell"/>
</dbReference>
<feature type="transmembrane region" description="Helical" evidence="8">
    <location>
        <begin position="147"/>
        <end position="167"/>
    </location>
</feature>
<evidence type="ECO:0000259" key="9">
    <source>
        <dbReference type="PROSITE" id="PS50262"/>
    </source>
</evidence>
<feature type="region of interest" description="Disordered" evidence="7">
    <location>
        <begin position="461"/>
        <end position="496"/>
    </location>
</feature>
<feature type="transmembrane region" description="Helical" evidence="8">
    <location>
        <begin position="110"/>
        <end position="135"/>
    </location>
</feature>
<name>A0A8J9Z5C5_BRALA</name>
<comment type="subcellular location">
    <subcellularLocation>
        <location evidence="1">Cell membrane</location>
        <topology evidence="1">Multi-pass membrane protein</topology>
    </subcellularLocation>
</comment>
<evidence type="ECO:0000256" key="1">
    <source>
        <dbReference type="ARBA" id="ARBA00004651"/>
    </source>
</evidence>
<reference evidence="10" key="1">
    <citation type="submission" date="2022-01" db="EMBL/GenBank/DDBJ databases">
        <authorList>
            <person name="Braso-Vives M."/>
        </authorList>
    </citation>
    <scope>NUCLEOTIDE SEQUENCE</scope>
</reference>
<proteinExistence type="predicted"/>
<dbReference type="PANTHER" id="PTHR24241:SF76">
    <property type="entry name" value="NEUROPEPTIDE SIFAMIDE RECEPTOR"/>
    <property type="match status" value="1"/>
</dbReference>
<dbReference type="AlphaFoldDB" id="A0A8J9Z5C5"/>
<feature type="transmembrane region" description="Helical" evidence="8">
    <location>
        <begin position="505"/>
        <end position="525"/>
    </location>
</feature>
<evidence type="ECO:0000313" key="11">
    <source>
        <dbReference type="Proteomes" id="UP000838412"/>
    </source>
</evidence>
<organism evidence="10 11">
    <name type="scientific">Branchiostoma lanceolatum</name>
    <name type="common">Common lancelet</name>
    <name type="synonym">Amphioxus lanceolatum</name>
    <dbReference type="NCBI Taxonomy" id="7740"/>
    <lineage>
        <taxon>Eukaryota</taxon>
        <taxon>Metazoa</taxon>
        <taxon>Chordata</taxon>
        <taxon>Cephalochordata</taxon>
        <taxon>Leptocardii</taxon>
        <taxon>Amphioxiformes</taxon>
        <taxon>Branchiostomatidae</taxon>
        <taxon>Branchiostoma</taxon>
    </lineage>
</organism>
<feature type="transmembrane region" description="Helical" evidence="8">
    <location>
        <begin position="187"/>
        <end position="205"/>
    </location>
</feature>
<evidence type="ECO:0000256" key="6">
    <source>
        <dbReference type="ARBA" id="ARBA00023170"/>
    </source>
</evidence>
<feature type="transmembrane region" description="Helical" evidence="8">
    <location>
        <begin position="281"/>
        <end position="300"/>
    </location>
</feature>
<feature type="compositionally biased region" description="Basic residues" evidence="7">
    <location>
        <begin position="474"/>
        <end position="483"/>
    </location>
</feature>
<keyword evidence="11" id="KW-1185">Reference proteome</keyword>
<dbReference type="GO" id="GO:0032870">
    <property type="term" value="P:cellular response to hormone stimulus"/>
    <property type="evidence" value="ECO:0007669"/>
    <property type="project" value="TreeGrafter"/>
</dbReference>
<feature type="transmembrane region" description="Helical" evidence="8">
    <location>
        <begin position="330"/>
        <end position="352"/>
    </location>
</feature>
<dbReference type="SUPFAM" id="SSF81321">
    <property type="entry name" value="Family A G protein-coupled receptor-like"/>
    <property type="match status" value="2"/>
</dbReference>
<dbReference type="PROSITE" id="PS50262">
    <property type="entry name" value="G_PROTEIN_RECEP_F1_2"/>
    <property type="match status" value="1"/>
</dbReference>
<keyword evidence="5 8" id="KW-0472">Membrane</keyword>
<dbReference type="GO" id="GO:0042277">
    <property type="term" value="F:peptide binding"/>
    <property type="evidence" value="ECO:0007669"/>
    <property type="project" value="TreeGrafter"/>
</dbReference>
<evidence type="ECO:0000313" key="10">
    <source>
        <dbReference type="EMBL" id="CAH1247264.1"/>
    </source>
</evidence>
<dbReference type="EMBL" id="OV696700">
    <property type="protein sequence ID" value="CAH1247264.1"/>
    <property type="molecule type" value="Genomic_DNA"/>
</dbReference>
<keyword evidence="2" id="KW-1003">Cell membrane</keyword>
<evidence type="ECO:0000256" key="8">
    <source>
        <dbReference type="SAM" id="Phobius"/>
    </source>
</evidence>
<evidence type="ECO:0000256" key="3">
    <source>
        <dbReference type="ARBA" id="ARBA00022692"/>
    </source>
</evidence>
<protein>
    <submittedName>
        <fullName evidence="10">NPFFR2 protein</fullName>
    </submittedName>
</protein>
<gene>
    <name evidence="10" type="primary">NPFFR2</name>
    <name evidence="10" type="ORF">BLAG_LOCUS8987</name>
</gene>
<dbReference type="Gene3D" id="1.20.1070.10">
    <property type="entry name" value="Rhodopsin 7-helix transmembrane proteins"/>
    <property type="match status" value="2"/>
</dbReference>
<feature type="domain" description="G-protein coupled receptors family 1 profile" evidence="9">
    <location>
        <begin position="126"/>
        <end position="566"/>
    </location>
</feature>
<dbReference type="GO" id="GO:0004930">
    <property type="term" value="F:G protein-coupled receptor activity"/>
    <property type="evidence" value="ECO:0007669"/>
    <property type="project" value="InterPro"/>
</dbReference>
<accession>A0A8J9Z5C5</accession>
<dbReference type="Pfam" id="PF00001">
    <property type="entry name" value="7tm_1"/>
    <property type="match status" value="2"/>
</dbReference>
<keyword evidence="3 8" id="KW-0812">Transmembrane</keyword>
<dbReference type="InterPro" id="IPR017452">
    <property type="entry name" value="GPCR_Rhodpsn_7TM"/>
</dbReference>
<evidence type="ECO:0000256" key="7">
    <source>
        <dbReference type="SAM" id="MobiDB-lite"/>
    </source>
</evidence>
<dbReference type="InterPro" id="IPR000276">
    <property type="entry name" value="GPCR_Rhodpsn"/>
</dbReference>
<dbReference type="PANTHER" id="PTHR24241">
    <property type="entry name" value="NEUROPEPTIDE RECEPTOR-RELATED G-PROTEIN COUPLED RECEPTOR"/>
    <property type="match status" value="1"/>
</dbReference>
<keyword evidence="6" id="KW-0675">Receptor</keyword>
<evidence type="ECO:0000256" key="4">
    <source>
        <dbReference type="ARBA" id="ARBA00022989"/>
    </source>
</evidence>
<evidence type="ECO:0000256" key="2">
    <source>
        <dbReference type="ARBA" id="ARBA00022475"/>
    </source>
</evidence>